<organism evidence="2">
    <name type="scientific">mine drainage metagenome</name>
    <dbReference type="NCBI Taxonomy" id="410659"/>
    <lineage>
        <taxon>unclassified sequences</taxon>
        <taxon>metagenomes</taxon>
        <taxon>ecological metagenomes</taxon>
    </lineage>
</organism>
<dbReference type="EMBL" id="MLJW01000068">
    <property type="protein sequence ID" value="OIR03230.1"/>
    <property type="molecule type" value="Genomic_DNA"/>
</dbReference>
<name>A0A1J5ST50_9ZZZZ</name>
<protein>
    <submittedName>
        <fullName evidence="2">Hemerythrin HHE cation binding domain protein</fullName>
    </submittedName>
</protein>
<comment type="caution">
    <text evidence="2">The sequence shown here is derived from an EMBL/GenBank/DDBJ whole genome shotgun (WGS) entry which is preliminary data.</text>
</comment>
<dbReference type="Pfam" id="PF01814">
    <property type="entry name" value="Hemerythrin"/>
    <property type="match status" value="1"/>
</dbReference>
<reference evidence="2" key="1">
    <citation type="submission" date="2016-10" db="EMBL/GenBank/DDBJ databases">
        <title>Sequence of Gallionella enrichment culture.</title>
        <authorList>
            <person name="Poehlein A."/>
            <person name="Muehling M."/>
            <person name="Daniel R."/>
        </authorList>
    </citation>
    <scope>NUCLEOTIDE SEQUENCE</scope>
</reference>
<sequence>MEVCLQVLQAYESQLEPHFQFEEYSLLPLLKSNEAQPLVERTLADHDRLRDLLSGLRRNDAESLGSFGRCLTDHVRFEERELFPLLEDLLR</sequence>
<proteinExistence type="predicted"/>
<dbReference type="AlphaFoldDB" id="A0A1J5ST50"/>
<evidence type="ECO:0000259" key="1">
    <source>
        <dbReference type="Pfam" id="PF01814"/>
    </source>
</evidence>
<dbReference type="Gene3D" id="1.20.120.520">
    <property type="entry name" value="nmb1532 protein domain like"/>
    <property type="match status" value="1"/>
</dbReference>
<dbReference type="InterPro" id="IPR012312">
    <property type="entry name" value="Hemerythrin-like"/>
</dbReference>
<accession>A0A1J5ST50</accession>
<feature type="domain" description="Hemerythrin-like" evidence="1">
    <location>
        <begin position="4"/>
        <end position="86"/>
    </location>
</feature>
<gene>
    <name evidence="2" type="ORF">GALL_147500</name>
</gene>
<evidence type="ECO:0000313" key="2">
    <source>
        <dbReference type="EMBL" id="OIR03230.1"/>
    </source>
</evidence>